<dbReference type="PaxDb" id="35128-Thaps2818"/>
<reference evidence="2 3" key="2">
    <citation type="journal article" date="2008" name="Nature">
        <title>The Phaeodactylum genome reveals the evolutionary history of diatom genomes.</title>
        <authorList>
            <person name="Bowler C."/>
            <person name="Allen A.E."/>
            <person name="Badger J.H."/>
            <person name="Grimwood J."/>
            <person name="Jabbari K."/>
            <person name="Kuo A."/>
            <person name="Maheswari U."/>
            <person name="Martens C."/>
            <person name="Maumus F."/>
            <person name="Otillar R.P."/>
            <person name="Rayko E."/>
            <person name="Salamov A."/>
            <person name="Vandepoele K."/>
            <person name="Beszteri B."/>
            <person name="Gruber A."/>
            <person name="Heijde M."/>
            <person name="Katinka M."/>
            <person name="Mock T."/>
            <person name="Valentin K."/>
            <person name="Verret F."/>
            <person name="Berges J.A."/>
            <person name="Brownlee C."/>
            <person name="Cadoret J.P."/>
            <person name="Chiovitti A."/>
            <person name="Choi C.J."/>
            <person name="Coesel S."/>
            <person name="De Martino A."/>
            <person name="Detter J.C."/>
            <person name="Durkin C."/>
            <person name="Falciatore A."/>
            <person name="Fournet J."/>
            <person name="Haruta M."/>
            <person name="Huysman M.J."/>
            <person name="Jenkins B.D."/>
            <person name="Jiroutova K."/>
            <person name="Jorgensen R.E."/>
            <person name="Joubert Y."/>
            <person name="Kaplan A."/>
            <person name="Kroger N."/>
            <person name="Kroth P.G."/>
            <person name="La Roche J."/>
            <person name="Lindquist E."/>
            <person name="Lommer M."/>
            <person name="Martin-Jezequel V."/>
            <person name="Lopez P.J."/>
            <person name="Lucas S."/>
            <person name="Mangogna M."/>
            <person name="McGinnis K."/>
            <person name="Medlin L.K."/>
            <person name="Montsant A."/>
            <person name="Oudot-Le Secq M.P."/>
            <person name="Napoli C."/>
            <person name="Obornik M."/>
            <person name="Parker M.S."/>
            <person name="Petit J.L."/>
            <person name="Porcel B.M."/>
            <person name="Poulsen N."/>
            <person name="Robison M."/>
            <person name="Rychlewski L."/>
            <person name="Rynearson T.A."/>
            <person name="Schmutz J."/>
            <person name="Shapiro H."/>
            <person name="Siaut M."/>
            <person name="Stanley M."/>
            <person name="Sussman M.R."/>
            <person name="Taylor A.R."/>
            <person name="Vardi A."/>
            <person name="von Dassow P."/>
            <person name="Vyverman W."/>
            <person name="Willis A."/>
            <person name="Wyrwicz L.S."/>
            <person name="Rokhsar D.S."/>
            <person name="Weissenbach J."/>
            <person name="Armbrust E.V."/>
            <person name="Green B.R."/>
            <person name="Van de Peer Y."/>
            <person name="Grigoriev I.V."/>
        </authorList>
    </citation>
    <scope>NUCLEOTIDE SEQUENCE [LARGE SCALE GENOMIC DNA]</scope>
    <source>
        <strain evidence="2 3">CCMP1335</strain>
    </source>
</reference>
<keyword evidence="1" id="KW-0472">Membrane</keyword>
<dbReference type="Proteomes" id="UP000001449">
    <property type="component" value="Chromosome 2"/>
</dbReference>
<organism evidence="2 3">
    <name type="scientific">Thalassiosira pseudonana</name>
    <name type="common">Marine diatom</name>
    <name type="synonym">Cyclotella nana</name>
    <dbReference type="NCBI Taxonomy" id="35128"/>
    <lineage>
        <taxon>Eukaryota</taxon>
        <taxon>Sar</taxon>
        <taxon>Stramenopiles</taxon>
        <taxon>Ochrophyta</taxon>
        <taxon>Bacillariophyta</taxon>
        <taxon>Coscinodiscophyceae</taxon>
        <taxon>Thalassiosirophycidae</taxon>
        <taxon>Thalassiosirales</taxon>
        <taxon>Thalassiosiraceae</taxon>
        <taxon>Thalassiosira</taxon>
    </lineage>
</organism>
<evidence type="ECO:0000313" key="2">
    <source>
        <dbReference type="EMBL" id="EED94925.1"/>
    </source>
</evidence>
<gene>
    <name evidence="2" type="ORF">THAPSDRAFT_2818</name>
</gene>
<accession>B8BVF5</accession>
<dbReference type="KEGG" id="tps:THAPSDRAFT_2818"/>
<keyword evidence="3" id="KW-1185">Reference proteome</keyword>
<proteinExistence type="predicted"/>
<keyword evidence="1" id="KW-1133">Transmembrane helix</keyword>
<dbReference type="EMBL" id="CM000639">
    <property type="protein sequence ID" value="EED94925.1"/>
    <property type="molecule type" value="Genomic_DNA"/>
</dbReference>
<dbReference type="HOGENOM" id="CLU_1430727_0_0_1"/>
<evidence type="ECO:0000256" key="1">
    <source>
        <dbReference type="SAM" id="Phobius"/>
    </source>
</evidence>
<feature type="transmembrane region" description="Helical" evidence="1">
    <location>
        <begin position="86"/>
        <end position="103"/>
    </location>
</feature>
<dbReference type="GeneID" id="7452477"/>
<dbReference type="InParanoid" id="B8BVF5"/>
<dbReference type="RefSeq" id="XP_002287482.1">
    <property type="nucleotide sequence ID" value="XM_002287446.1"/>
</dbReference>
<dbReference type="eggNOG" id="ENOG502SR9Y">
    <property type="taxonomic scope" value="Eukaryota"/>
</dbReference>
<dbReference type="AlphaFoldDB" id="B8BVF5"/>
<name>B8BVF5_THAPS</name>
<sequence>MHHQEDLHDQMGVPAIGKMNLPPPVVDPDDPLLIAQTLTYVTDDGSVLLSFTSAPFSFAFKLRFFLFEAIFLAILIVALPIGAHGTVVSISIGNLIAVAWFWYNSVRCVDITSDGGLRFWIGNIEIDVPFDKIGIVDQPYRWSGDIDECSEHAVLGMAEECGTTGEEFGTVEVSEVENLFFACGWGVEFY</sequence>
<feature type="transmembrane region" description="Helical" evidence="1">
    <location>
        <begin position="58"/>
        <end position="79"/>
    </location>
</feature>
<protein>
    <submittedName>
        <fullName evidence="2">Uncharacterized protein</fullName>
    </submittedName>
</protein>
<evidence type="ECO:0000313" key="3">
    <source>
        <dbReference type="Proteomes" id="UP000001449"/>
    </source>
</evidence>
<reference evidence="2 3" key="1">
    <citation type="journal article" date="2004" name="Science">
        <title>The genome of the diatom Thalassiosira pseudonana: ecology, evolution, and metabolism.</title>
        <authorList>
            <person name="Armbrust E.V."/>
            <person name="Berges J.A."/>
            <person name="Bowler C."/>
            <person name="Green B.R."/>
            <person name="Martinez D."/>
            <person name="Putnam N.H."/>
            <person name="Zhou S."/>
            <person name="Allen A.E."/>
            <person name="Apt K.E."/>
            <person name="Bechner M."/>
            <person name="Brzezinski M.A."/>
            <person name="Chaal B.K."/>
            <person name="Chiovitti A."/>
            <person name="Davis A.K."/>
            <person name="Demarest M.S."/>
            <person name="Detter J.C."/>
            <person name="Glavina T."/>
            <person name="Goodstein D."/>
            <person name="Hadi M.Z."/>
            <person name="Hellsten U."/>
            <person name="Hildebrand M."/>
            <person name="Jenkins B.D."/>
            <person name="Jurka J."/>
            <person name="Kapitonov V.V."/>
            <person name="Kroger N."/>
            <person name="Lau W.W."/>
            <person name="Lane T.W."/>
            <person name="Larimer F.W."/>
            <person name="Lippmeier J.C."/>
            <person name="Lucas S."/>
            <person name="Medina M."/>
            <person name="Montsant A."/>
            <person name="Obornik M."/>
            <person name="Parker M.S."/>
            <person name="Palenik B."/>
            <person name="Pazour G.J."/>
            <person name="Richardson P.M."/>
            <person name="Rynearson T.A."/>
            <person name="Saito M.A."/>
            <person name="Schwartz D.C."/>
            <person name="Thamatrakoln K."/>
            <person name="Valentin K."/>
            <person name="Vardi A."/>
            <person name="Wilkerson F.P."/>
            <person name="Rokhsar D.S."/>
        </authorList>
    </citation>
    <scope>NUCLEOTIDE SEQUENCE [LARGE SCALE GENOMIC DNA]</scope>
    <source>
        <strain evidence="2 3">CCMP1335</strain>
    </source>
</reference>
<keyword evidence="1" id="KW-0812">Transmembrane</keyword>